<dbReference type="Pfam" id="PF13456">
    <property type="entry name" value="RVT_3"/>
    <property type="match status" value="1"/>
</dbReference>
<name>A0A0D3BH80_BRAOL</name>
<reference evidence="2 3" key="1">
    <citation type="journal article" date="2014" name="Genome Biol.">
        <title>Transcriptome and methylome profiling reveals relics of genome dominance in the mesopolyploid Brassica oleracea.</title>
        <authorList>
            <person name="Parkin I.A."/>
            <person name="Koh C."/>
            <person name="Tang H."/>
            <person name="Robinson S.J."/>
            <person name="Kagale S."/>
            <person name="Clarke W.E."/>
            <person name="Town C.D."/>
            <person name="Nixon J."/>
            <person name="Krishnakumar V."/>
            <person name="Bidwell S.L."/>
            <person name="Denoeud F."/>
            <person name="Belcram H."/>
            <person name="Links M.G."/>
            <person name="Just J."/>
            <person name="Clarke C."/>
            <person name="Bender T."/>
            <person name="Huebert T."/>
            <person name="Mason A.S."/>
            <person name="Pires J.C."/>
            <person name="Barker G."/>
            <person name="Moore J."/>
            <person name="Walley P.G."/>
            <person name="Manoli S."/>
            <person name="Batley J."/>
            <person name="Edwards D."/>
            <person name="Nelson M.N."/>
            <person name="Wang X."/>
            <person name="Paterson A.H."/>
            <person name="King G."/>
            <person name="Bancroft I."/>
            <person name="Chalhoub B."/>
            <person name="Sharpe A.G."/>
        </authorList>
    </citation>
    <scope>NUCLEOTIDE SEQUENCE</scope>
    <source>
        <strain evidence="2 3">cv. TO1000</strain>
    </source>
</reference>
<dbReference type="EnsemblPlants" id="Bo3g127510.1">
    <property type="protein sequence ID" value="Bo3g127510.1"/>
    <property type="gene ID" value="Bo3g127510"/>
</dbReference>
<proteinExistence type="predicted"/>
<dbReference type="HOGENOM" id="CLU_147628_2_0_1"/>
<sequence length="68" mass="7870">MECMKTLDFSYVVFAKDCSQLVKMVSSPGEWPAFATHMEEFQRSKSFFHSFKIQYIPRATNLVADKLA</sequence>
<organism evidence="2 3">
    <name type="scientific">Brassica oleracea var. oleracea</name>
    <dbReference type="NCBI Taxonomy" id="109376"/>
    <lineage>
        <taxon>Eukaryota</taxon>
        <taxon>Viridiplantae</taxon>
        <taxon>Streptophyta</taxon>
        <taxon>Embryophyta</taxon>
        <taxon>Tracheophyta</taxon>
        <taxon>Spermatophyta</taxon>
        <taxon>Magnoliopsida</taxon>
        <taxon>eudicotyledons</taxon>
        <taxon>Gunneridae</taxon>
        <taxon>Pentapetalae</taxon>
        <taxon>rosids</taxon>
        <taxon>malvids</taxon>
        <taxon>Brassicales</taxon>
        <taxon>Brassicaceae</taxon>
        <taxon>Brassiceae</taxon>
        <taxon>Brassica</taxon>
    </lineage>
</organism>
<dbReference type="AlphaFoldDB" id="A0A0D3BH80"/>
<evidence type="ECO:0000313" key="3">
    <source>
        <dbReference type="Proteomes" id="UP000032141"/>
    </source>
</evidence>
<feature type="domain" description="RNase H type-1" evidence="1">
    <location>
        <begin position="2"/>
        <end position="68"/>
    </location>
</feature>
<accession>A0A0D3BH80</accession>
<dbReference type="GO" id="GO:0004523">
    <property type="term" value="F:RNA-DNA hybrid ribonuclease activity"/>
    <property type="evidence" value="ECO:0007669"/>
    <property type="project" value="InterPro"/>
</dbReference>
<protein>
    <recommendedName>
        <fullName evidence="1">RNase H type-1 domain-containing protein</fullName>
    </recommendedName>
</protein>
<evidence type="ECO:0000259" key="1">
    <source>
        <dbReference type="Pfam" id="PF13456"/>
    </source>
</evidence>
<reference evidence="2" key="2">
    <citation type="submission" date="2015-03" db="UniProtKB">
        <authorList>
            <consortium name="EnsemblPlants"/>
        </authorList>
    </citation>
    <scope>IDENTIFICATION</scope>
</reference>
<dbReference type="InterPro" id="IPR002156">
    <property type="entry name" value="RNaseH_domain"/>
</dbReference>
<dbReference type="Gramene" id="Bo3g127510.1">
    <property type="protein sequence ID" value="Bo3g127510.1"/>
    <property type="gene ID" value="Bo3g127510"/>
</dbReference>
<dbReference type="GO" id="GO:0003676">
    <property type="term" value="F:nucleic acid binding"/>
    <property type="evidence" value="ECO:0007669"/>
    <property type="project" value="InterPro"/>
</dbReference>
<dbReference type="Proteomes" id="UP000032141">
    <property type="component" value="Chromosome C3"/>
</dbReference>
<keyword evidence="3" id="KW-1185">Reference proteome</keyword>
<dbReference type="eggNOG" id="KOG1075">
    <property type="taxonomic scope" value="Eukaryota"/>
</dbReference>
<evidence type="ECO:0000313" key="2">
    <source>
        <dbReference type="EnsemblPlants" id="Bo3g127510.1"/>
    </source>
</evidence>